<dbReference type="Proteomes" id="UP000516260">
    <property type="component" value="Chromosome 3"/>
</dbReference>
<feature type="compositionally biased region" description="Basic and acidic residues" evidence="1">
    <location>
        <begin position="1"/>
        <end position="11"/>
    </location>
</feature>
<organism evidence="2 3">
    <name type="scientific">Takifugu bimaculatus</name>
    <dbReference type="NCBI Taxonomy" id="433685"/>
    <lineage>
        <taxon>Eukaryota</taxon>
        <taxon>Metazoa</taxon>
        <taxon>Chordata</taxon>
        <taxon>Craniata</taxon>
        <taxon>Vertebrata</taxon>
        <taxon>Euteleostomi</taxon>
        <taxon>Actinopterygii</taxon>
        <taxon>Neopterygii</taxon>
        <taxon>Teleostei</taxon>
        <taxon>Neoteleostei</taxon>
        <taxon>Acanthomorphata</taxon>
        <taxon>Eupercaria</taxon>
        <taxon>Tetraodontiformes</taxon>
        <taxon>Tetradontoidea</taxon>
        <taxon>Tetraodontidae</taxon>
        <taxon>Takifugu</taxon>
    </lineage>
</organism>
<feature type="region of interest" description="Disordered" evidence="1">
    <location>
        <begin position="1"/>
        <end position="60"/>
    </location>
</feature>
<sequence>MLDRSEAEVQKKQRRQKSTARPRSHTPLTSNRDHITEAAATHSRPRAGSPTSAGLNPPAARHRLTQNLLSRNYNRESSPASQAGMRLTKGKGGKLIFQKDFPVQPATGEVTNW</sequence>
<dbReference type="AlphaFoldDB" id="A0A4Z2BES4"/>
<evidence type="ECO:0000256" key="1">
    <source>
        <dbReference type="SAM" id="MobiDB-lite"/>
    </source>
</evidence>
<proteinExistence type="predicted"/>
<feature type="compositionally biased region" description="Basic residues" evidence="1">
    <location>
        <begin position="12"/>
        <end position="24"/>
    </location>
</feature>
<reference evidence="2 3" key="1">
    <citation type="submission" date="2019-04" db="EMBL/GenBank/DDBJ databases">
        <title>The sequence and de novo assembly of Takifugu bimaculatus genome using PacBio and Hi-C technologies.</title>
        <authorList>
            <person name="Xu P."/>
            <person name="Liu B."/>
            <person name="Zhou Z."/>
        </authorList>
    </citation>
    <scope>NUCLEOTIDE SEQUENCE [LARGE SCALE GENOMIC DNA]</scope>
    <source>
        <strain evidence="2">TB-2018</strain>
        <tissue evidence="2">Muscle</tissue>
    </source>
</reference>
<protein>
    <submittedName>
        <fullName evidence="2">Uncharacterized protein</fullName>
    </submittedName>
</protein>
<name>A0A4Z2BES4_9TELE</name>
<gene>
    <name evidence="2" type="ORF">fugu_003034</name>
</gene>
<keyword evidence="3" id="KW-1185">Reference proteome</keyword>
<evidence type="ECO:0000313" key="2">
    <source>
        <dbReference type="EMBL" id="TNM90745.1"/>
    </source>
</evidence>
<evidence type="ECO:0000313" key="3">
    <source>
        <dbReference type="Proteomes" id="UP000516260"/>
    </source>
</evidence>
<accession>A0A4Z2BES4</accession>
<dbReference type="EMBL" id="SWLE01000016">
    <property type="protein sequence ID" value="TNM90745.1"/>
    <property type="molecule type" value="Genomic_DNA"/>
</dbReference>
<comment type="caution">
    <text evidence="2">The sequence shown here is derived from an EMBL/GenBank/DDBJ whole genome shotgun (WGS) entry which is preliminary data.</text>
</comment>